<dbReference type="KEGG" id="spsw:Sps_00653"/>
<dbReference type="GO" id="GO:0016746">
    <property type="term" value="F:acyltransferase activity"/>
    <property type="evidence" value="ECO:0007669"/>
    <property type="project" value="UniProtKB-KW"/>
</dbReference>
<dbReference type="AlphaFoldDB" id="A0A1S6HJZ9"/>
<dbReference type="GO" id="GO:0016787">
    <property type="term" value="F:hydrolase activity"/>
    <property type="evidence" value="ECO:0007669"/>
    <property type="project" value="UniProtKB-KW"/>
</dbReference>
<feature type="domain" description="AB hydrolase-1" evidence="1">
    <location>
        <begin position="26"/>
        <end position="260"/>
    </location>
</feature>
<dbReference type="SUPFAM" id="SSF53474">
    <property type="entry name" value="alpha/beta-Hydrolases"/>
    <property type="match status" value="1"/>
</dbReference>
<gene>
    <name evidence="2" type="ORF">Sps_00653</name>
</gene>
<dbReference type="PRINTS" id="PR00111">
    <property type="entry name" value="ABHYDROLASE"/>
</dbReference>
<dbReference type="EMBL" id="CP014782">
    <property type="protein sequence ID" value="AQS35847.1"/>
    <property type="molecule type" value="Genomic_DNA"/>
</dbReference>
<dbReference type="PRINTS" id="PR00412">
    <property type="entry name" value="EPOXHYDRLASE"/>
</dbReference>
<proteinExistence type="predicted"/>
<dbReference type="InterPro" id="IPR000073">
    <property type="entry name" value="AB_hydrolase_1"/>
</dbReference>
<organism evidence="2 3">
    <name type="scientific">Shewanella psychrophila</name>
    <dbReference type="NCBI Taxonomy" id="225848"/>
    <lineage>
        <taxon>Bacteria</taxon>
        <taxon>Pseudomonadati</taxon>
        <taxon>Pseudomonadota</taxon>
        <taxon>Gammaproteobacteria</taxon>
        <taxon>Alteromonadales</taxon>
        <taxon>Shewanellaceae</taxon>
        <taxon>Shewanella</taxon>
    </lineage>
</organism>
<keyword evidence="2" id="KW-0808">Transferase</keyword>
<dbReference type="InterPro" id="IPR050266">
    <property type="entry name" value="AB_hydrolase_sf"/>
</dbReference>
<accession>A0A1S6HJZ9</accession>
<dbReference type="PANTHER" id="PTHR43798:SF29">
    <property type="entry name" value="AB HYDROLASE-1 DOMAIN-CONTAINING PROTEIN"/>
    <property type="match status" value="1"/>
</dbReference>
<sequence>MNFSSARKQITIDNKSLNYLDIGTGPALLFGHSYLWDSKMWAPQIEHLSKQYRCIVPDLWGHGESDSLPEATRSLQHISQQMLQLMDSLSIDDFSVIGLSVGGMWGAELALAAPTRVKTLVMMNSFIGYEPEVARAKYYAMLDIIKETQGVPAPLIEQIAPLYFAKNVEQDAPELFNTFKQSLANIGTGRIESICRLGKIIFGRRDTMDDIDNLALPCLIMTGLEDTVRPVLESYLMHDAIDGSEFIHIPKAGHISSLEQPNFVNTELSKFLSKHLSNS</sequence>
<dbReference type="Gene3D" id="3.40.50.1820">
    <property type="entry name" value="alpha/beta hydrolase"/>
    <property type="match status" value="1"/>
</dbReference>
<evidence type="ECO:0000313" key="3">
    <source>
        <dbReference type="Proteomes" id="UP000189545"/>
    </source>
</evidence>
<keyword evidence="2" id="KW-0378">Hydrolase</keyword>
<keyword evidence="2" id="KW-0012">Acyltransferase</keyword>
<evidence type="ECO:0000259" key="1">
    <source>
        <dbReference type="Pfam" id="PF00561"/>
    </source>
</evidence>
<reference evidence="2 3" key="1">
    <citation type="submission" date="2016-03" db="EMBL/GenBank/DDBJ databases">
        <title>Complete genome sequence of Shewanella psychrophila WP2, a deep sea bacterium isolated from west Pacific sediment.</title>
        <authorList>
            <person name="Xu G."/>
            <person name="Jian H."/>
        </authorList>
    </citation>
    <scope>NUCLEOTIDE SEQUENCE [LARGE SCALE GENOMIC DNA]</scope>
    <source>
        <strain evidence="2 3">WP2</strain>
    </source>
</reference>
<dbReference type="InterPro" id="IPR000639">
    <property type="entry name" value="Epox_hydrolase-like"/>
</dbReference>
<dbReference type="InterPro" id="IPR029058">
    <property type="entry name" value="AB_hydrolase_fold"/>
</dbReference>
<keyword evidence="3" id="KW-1185">Reference proteome</keyword>
<dbReference type="Pfam" id="PF00561">
    <property type="entry name" value="Abhydrolase_1"/>
    <property type="match status" value="1"/>
</dbReference>
<evidence type="ECO:0000313" key="2">
    <source>
        <dbReference type="EMBL" id="AQS35847.1"/>
    </source>
</evidence>
<dbReference type="PANTHER" id="PTHR43798">
    <property type="entry name" value="MONOACYLGLYCEROL LIPASE"/>
    <property type="match status" value="1"/>
</dbReference>
<dbReference type="Proteomes" id="UP000189545">
    <property type="component" value="Chromosome"/>
</dbReference>
<dbReference type="STRING" id="225848.Sps_00653"/>
<dbReference type="RefSeq" id="WP_077751201.1">
    <property type="nucleotide sequence ID" value="NZ_CP014782.1"/>
</dbReference>
<protein>
    <submittedName>
        <fullName evidence="2">Putative hydrolase or acyltransferase of alpha/beta superfamily</fullName>
    </submittedName>
</protein>
<dbReference type="OrthoDB" id="9779853at2"/>
<name>A0A1S6HJZ9_9GAMM</name>